<dbReference type="GO" id="GO:0043565">
    <property type="term" value="F:sequence-specific DNA binding"/>
    <property type="evidence" value="ECO:0007669"/>
    <property type="project" value="InterPro"/>
</dbReference>
<name>A0A9X2I9Z5_9FLAO</name>
<protein>
    <submittedName>
        <fullName evidence="4">AraC family transcriptional regulator</fullName>
    </submittedName>
</protein>
<dbReference type="Gene3D" id="1.10.10.60">
    <property type="entry name" value="Homeodomain-like"/>
    <property type="match status" value="1"/>
</dbReference>
<keyword evidence="5" id="KW-1185">Reference proteome</keyword>
<sequence length="338" mass="38904">METYHLELNDVEDFIPELAKNFELDYSENLGEYHLDIPSNIGEGYIEGINFPNGIGLYTYKCNFHENLKLKVSLPTVNPIRFLYCIEGEVDSYFLNAEDMVHLDDHQYLIAAPKEAETHNLVFKKNTCFTLCYLEIDRLKFQQYFSFDLNQLEPIYYKIFSDVKAKNRICDTGSFSPKTADIIREIKDCKLEGFPRVNFIGAKSLEILSFMLTRFKEEGESLYKTHLKDRDLKSVEKVVEYINENLAQAGTVDSLAKIAGMNSNKLQEAFQIVYGKTVNAYVRDIRLTKALQMLSSGNKNVSEVVYELGLSSRSYFSKIFKAKYGISPRNVLVRHAAR</sequence>
<dbReference type="InterPro" id="IPR009057">
    <property type="entry name" value="Homeodomain-like_sf"/>
</dbReference>
<dbReference type="PROSITE" id="PS01124">
    <property type="entry name" value="HTH_ARAC_FAMILY_2"/>
    <property type="match status" value="1"/>
</dbReference>
<keyword evidence="2" id="KW-0804">Transcription</keyword>
<feature type="domain" description="HTH araC/xylS-type" evidence="3">
    <location>
        <begin position="236"/>
        <end position="334"/>
    </location>
</feature>
<evidence type="ECO:0000313" key="4">
    <source>
        <dbReference type="EMBL" id="MCP9199942.1"/>
    </source>
</evidence>
<comment type="caution">
    <text evidence="4">The sequence shown here is derived from an EMBL/GenBank/DDBJ whole genome shotgun (WGS) entry which is preliminary data.</text>
</comment>
<dbReference type="AlphaFoldDB" id="A0A9X2I9Z5"/>
<dbReference type="RefSeq" id="WP_241551753.1">
    <property type="nucleotide sequence ID" value="NZ_JANCNS010000002.1"/>
</dbReference>
<evidence type="ECO:0000313" key="5">
    <source>
        <dbReference type="Proteomes" id="UP001155280"/>
    </source>
</evidence>
<dbReference type="PANTHER" id="PTHR47893:SF1">
    <property type="entry name" value="REGULATORY PROTEIN PCHR"/>
    <property type="match status" value="1"/>
</dbReference>
<dbReference type="Pfam" id="PF12833">
    <property type="entry name" value="HTH_18"/>
    <property type="match status" value="1"/>
</dbReference>
<proteinExistence type="predicted"/>
<organism evidence="4 5">
    <name type="scientific">Christiangramia oceanisediminis</name>
    <dbReference type="NCBI Taxonomy" id="2920386"/>
    <lineage>
        <taxon>Bacteria</taxon>
        <taxon>Pseudomonadati</taxon>
        <taxon>Bacteroidota</taxon>
        <taxon>Flavobacteriia</taxon>
        <taxon>Flavobacteriales</taxon>
        <taxon>Flavobacteriaceae</taxon>
        <taxon>Christiangramia</taxon>
    </lineage>
</organism>
<accession>A0A9X2I9Z5</accession>
<dbReference type="InterPro" id="IPR053142">
    <property type="entry name" value="PchR_regulatory_protein"/>
</dbReference>
<dbReference type="PANTHER" id="PTHR47893">
    <property type="entry name" value="REGULATORY PROTEIN PCHR"/>
    <property type="match status" value="1"/>
</dbReference>
<reference evidence="4" key="1">
    <citation type="submission" date="2022-07" db="EMBL/GenBank/DDBJ databases">
        <title>Gramela sediminis sp. nov., isolated from deep-sea sediment of the Indian Ocean.</title>
        <authorList>
            <person name="Shi H."/>
        </authorList>
    </citation>
    <scope>NUCLEOTIDE SEQUENCE</scope>
    <source>
        <strain evidence="4">GC03-9</strain>
    </source>
</reference>
<gene>
    <name evidence="4" type="ORF">MKO06_08495</name>
</gene>
<evidence type="ECO:0000256" key="2">
    <source>
        <dbReference type="ARBA" id="ARBA00023163"/>
    </source>
</evidence>
<dbReference type="Proteomes" id="UP001155280">
    <property type="component" value="Unassembled WGS sequence"/>
</dbReference>
<dbReference type="EMBL" id="JANCNS010000002">
    <property type="protein sequence ID" value="MCP9199942.1"/>
    <property type="molecule type" value="Genomic_DNA"/>
</dbReference>
<evidence type="ECO:0000256" key="1">
    <source>
        <dbReference type="ARBA" id="ARBA00023015"/>
    </source>
</evidence>
<dbReference type="SUPFAM" id="SSF46689">
    <property type="entry name" value="Homeodomain-like"/>
    <property type="match status" value="2"/>
</dbReference>
<dbReference type="GO" id="GO:0003700">
    <property type="term" value="F:DNA-binding transcription factor activity"/>
    <property type="evidence" value="ECO:0007669"/>
    <property type="project" value="InterPro"/>
</dbReference>
<dbReference type="InterPro" id="IPR018060">
    <property type="entry name" value="HTH_AraC"/>
</dbReference>
<dbReference type="SMART" id="SM00342">
    <property type="entry name" value="HTH_ARAC"/>
    <property type="match status" value="1"/>
</dbReference>
<keyword evidence="1" id="KW-0805">Transcription regulation</keyword>
<evidence type="ECO:0000259" key="3">
    <source>
        <dbReference type="PROSITE" id="PS01124"/>
    </source>
</evidence>